<reference evidence="2 3" key="1">
    <citation type="submission" date="2014-04" db="EMBL/GenBank/DDBJ databases">
        <authorList>
            <consortium name="DOE Joint Genome Institute"/>
            <person name="Kuo A."/>
            <person name="Tarkka M."/>
            <person name="Buscot F."/>
            <person name="Kohler A."/>
            <person name="Nagy L.G."/>
            <person name="Floudas D."/>
            <person name="Copeland A."/>
            <person name="Barry K.W."/>
            <person name="Cichocki N."/>
            <person name="Veneault-Fourrey C."/>
            <person name="LaButti K."/>
            <person name="Lindquist E.A."/>
            <person name="Lipzen A."/>
            <person name="Lundell T."/>
            <person name="Morin E."/>
            <person name="Murat C."/>
            <person name="Sun H."/>
            <person name="Tunlid A."/>
            <person name="Henrissat B."/>
            <person name="Grigoriev I.V."/>
            <person name="Hibbett D.S."/>
            <person name="Martin F."/>
            <person name="Nordberg H.P."/>
            <person name="Cantor M.N."/>
            <person name="Hua S.X."/>
        </authorList>
    </citation>
    <scope>NUCLEOTIDE SEQUENCE [LARGE SCALE GENOMIC DNA]</scope>
    <source>
        <strain evidence="2 3">F 1598</strain>
    </source>
</reference>
<feature type="region of interest" description="Disordered" evidence="1">
    <location>
        <begin position="30"/>
        <end position="51"/>
    </location>
</feature>
<evidence type="ECO:0000256" key="1">
    <source>
        <dbReference type="SAM" id="MobiDB-lite"/>
    </source>
</evidence>
<dbReference type="AlphaFoldDB" id="A0A0C3FI23"/>
<dbReference type="HOGENOM" id="CLU_3107210_0_0_1"/>
<organism evidence="2 3">
    <name type="scientific">Piloderma croceum (strain F 1598)</name>
    <dbReference type="NCBI Taxonomy" id="765440"/>
    <lineage>
        <taxon>Eukaryota</taxon>
        <taxon>Fungi</taxon>
        <taxon>Dikarya</taxon>
        <taxon>Basidiomycota</taxon>
        <taxon>Agaricomycotina</taxon>
        <taxon>Agaricomycetes</taxon>
        <taxon>Agaricomycetidae</taxon>
        <taxon>Atheliales</taxon>
        <taxon>Atheliaceae</taxon>
        <taxon>Piloderma</taxon>
    </lineage>
</organism>
<dbReference type="Proteomes" id="UP000054166">
    <property type="component" value="Unassembled WGS sequence"/>
</dbReference>
<reference evidence="3" key="2">
    <citation type="submission" date="2015-01" db="EMBL/GenBank/DDBJ databases">
        <title>Evolutionary Origins and Diversification of the Mycorrhizal Mutualists.</title>
        <authorList>
            <consortium name="DOE Joint Genome Institute"/>
            <consortium name="Mycorrhizal Genomics Consortium"/>
            <person name="Kohler A."/>
            <person name="Kuo A."/>
            <person name="Nagy L.G."/>
            <person name="Floudas D."/>
            <person name="Copeland A."/>
            <person name="Barry K.W."/>
            <person name="Cichocki N."/>
            <person name="Veneault-Fourrey C."/>
            <person name="LaButti K."/>
            <person name="Lindquist E.A."/>
            <person name="Lipzen A."/>
            <person name="Lundell T."/>
            <person name="Morin E."/>
            <person name="Murat C."/>
            <person name="Riley R."/>
            <person name="Ohm R."/>
            <person name="Sun H."/>
            <person name="Tunlid A."/>
            <person name="Henrissat B."/>
            <person name="Grigoriev I.V."/>
            <person name="Hibbett D.S."/>
            <person name="Martin F."/>
        </authorList>
    </citation>
    <scope>NUCLEOTIDE SEQUENCE [LARGE SCALE GENOMIC DNA]</scope>
    <source>
        <strain evidence="3">F 1598</strain>
    </source>
</reference>
<gene>
    <name evidence="2" type="ORF">PILCRDRAFT_823353</name>
</gene>
<evidence type="ECO:0000313" key="3">
    <source>
        <dbReference type="Proteomes" id="UP000054166"/>
    </source>
</evidence>
<protein>
    <submittedName>
        <fullName evidence="2">Uncharacterized protein</fullName>
    </submittedName>
</protein>
<proteinExistence type="predicted"/>
<name>A0A0C3FI23_PILCF</name>
<keyword evidence="3" id="KW-1185">Reference proteome</keyword>
<dbReference type="InParanoid" id="A0A0C3FI23"/>
<sequence>MTGNRLWHVCLADRRLQNIEGRERKFRLSDPSMYAVSQQDKRTKTRRTSLE</sequence>
<dbReference type="EMBL" id="KN833009">
    <property type="protein sequence ID" value="KIM79421.1"/>
    <property type="molecule type" value="Genomic_DNA"/>
</dbReference>
<accession>A0A0C3FI23</accession>
<evidence type="ECO:0000313" key="2">
    <source>
        <dbReference type="EMBL" id="KIM79421.1"/>
    </source>
</evidence>